<sequence length="566" mass="62807">MGTLFSVLCVFRDPLGLGPSVAAVFWLVDLVVGAGNPCLRGFLGTLRRVRRGLFFGKFGPWRLLEGGASVGPEPFGAPFCTGLVLMELFRAVLSVVLAVDNGELAVCRGRGGGSLPRREPGVLGPGDIPTTAVTTSWYHVDFCALTSFFADYSPTETTHEATVGKKTLYAVLKPSTDFGKFPKAVLRWGWNSALHQFERELPQRVPYVVIQRYIYLDPVIVSRNAYPLAASPNFRKVEWALMDDAVISHGSLCCFDSVYQKTCSRNDGLWNRRSSDFYDTVNLSGIPLKKPAPRISRKKAEAPRRPNKSEWVHDEVTVKEGDTCTDKPRPIDALNEEGPHGKVAVAGDKRSTWRSRIVDVRYSSYDIRLKPRGLFIGFLTLRGIIRLLVRYTANILEKPIPGQAGKATPPSPNFPGNAFRRTLNVLHVKSEARFVPSSADFHPTILNASTSGVLSTTPSTDIRILSCTQSHDESSKECHIIQQAGTLTYQNARIQCIQTLVCPTSYNRCVVPSRDPPSVPLRGTYPQRLRTVVSARPTRWVPTHLAVFVLHQLRRHYDPTPGIHFD</sequence>
<reference evidence="2" key="1">
    <citation type="submission" date="2020-11" db="EMBL/GenBank/DDBJ databases">
        <title>Adaptations for nitrogen fixation in a non-lichenized fungal sporocarp promotes dispersal by wood-feeding termites.</title>
        <authorList>
            <consortium name="DOE Joint Genome Institute"/>
            <person name="Koch R.A."/>
            <person name="Yoon G."/>
            <person name="Arayal U."/>
            <person name="Lail K."/>
            <person name="Amirebrahimi M."/>
            <person name="Labutti K."/>
            <person name="Lipzen A."/>
            <person name="Riley R."/>
            <person name="Barry K."/>
            <person name="Henrissat B."/>
            <person name="Grigoriev I.V."/>
            <person name="Herr J.R."/>
            <person name="Aime M.C."/>
        </authorList>
    </citation>
    <scope>NUCLEOTIDE SEQUENCE</scope>
    <source>
        <strain evidence="2">MCA 3950</strain>
    </source>
</reference>
<comment type="caution">
    <text evidence="2">The sequence shown here is derived from an EMBL/GenBank/DDBJ whole genome shotgun (WGS) entry which is preliminary data.</text>
</comment>
<accession>A0A9P8AXL8</accession>
<name>A0A9P8AXL8_9AGAR</name>
<proteinExistence type="predicted"/>
<dbReference type="RefSeq" id="XP_043045243.1">
    <property type="nucleotide sequence ID" value="XM_043190811.1"/>
</dbReference>
<feature type="region of interest" description="Disordered" evidence="1">
    <location>
        <begin position="322"/>
        <end position="342"/>
    </location>
</feature>
<protein>
    <submittedName>
        <fullName evidence="2">Uncharacterized protein</fullName>
    </submittedName>
</protein>
<evidence type="ECO:0000256" key="1">
    <source>
        <dbReference type="SAM" id="MobiDB-lite"/>
    </source>
</evidence>
<evidence type="ECO:0000313" key="2">
    <source>
        <dbReference type="EMBL" id="KAG7451743.1"/>
    </source>
</evidence>
<dbReference type="Proteomes" id="UP000812287">
    <property type="component" value="Unassembled WGS sequence"/>
</dbReference>
<keyword evidence="3" id="KW-1185">Reference proteome</keyword>
<gene>
    <name evidence="2" type="ORF">BT62DRAFT_999427</name>
</gene>
<organism evidence="2 3">
    <name type="scientific">Guyanagaster necrorhizus</name>
    <dbReference type="NCBI Taxonomy" id="856835"/>
    <lineage>
        <taxon>Eukaryota</taxon>
        <taxon>Fungi</taxon>
        <taxon>Dikarya</taxon>
        <taxon>Basidiomycota</taxon>
        <taxon>Agaricomycotina</taxon>
        <taxon>Agaricomycetes</taxon>
        <taxon>Agaricomycetidae</taxon>
        <taxon>Agaricales</taxon>
        <taxon>Marasmiineae</taxon>
        <taxon>Physalacriaceae</taxon>
        <taxon>Guyanagaster</taxon>
    </lineage>
</organism>
<dbReference type="AlphaFoldDB" id="A0A9P8AXL8"/>
<dbReference type="EMBL" id="MU250524">
    <property type="protein sequence ID" value="KAG7451743.1"/>
    <property type="molecule type" value="Genomic_DNA"/>
</dbReference>
<dbReference type="GeneID" id="66113108"/>
<evidence type="ECO:0000313" key="3">
    <source>
        <dbReference type="Proteomes" id="UP000812287"/>
    </source>
</evidence>